<evidence type="ECO:0000313" key="1">
    <source>
        <dbReference type="Proteomes" id="UP000050794"/>
    </source>
</evidence>
<name>A0A183U6I8_TOXCA</name>
<protein>
    <submittedName>
        <fullName evidence="2">FERM domain-containing protein</fullName>
    </submittedName>
</protein>
<dbReference type="WBParaSite" id="TCNE_0000410801-mRNA-1">
    <property type="protein sequence ID" value="TCNE_0000410801-mRNA-1"/>
    <property type="gene ID" value="TCNE_0000410801"/>
</dbReference>
<proteinExistence type="predicted"/>
<dbReference type="AlphaFoldDB" id="A0A183U6I8"/>
<evidence type="ECO:0000313" key="2">
    <source>
        <dbReference type="WBParaSite" id="TCNE_0000410801-mRNA-1"/>
    </source>
</evidence>
<reference evidence="2" key="1">
    <citation type="submission" date="2016-06" db="UniProtKB">
        <authorList>
            <consortium name="WormBaseParasite"/>
        </authorList>
    </citation>
    <scope>IDENTIFICATION</scope>
</reference>
<sequence length="60" mass="6949">LLQWKTTASVTNNNDMSMRHRILSVVLLQKLPLKCDSSLKQRGLLDVYEIGIYNEYEGHD</sequence>
<organism evidence="1 2">
    <name type="scientific">Toxocara canis</name>
    <name type="common">Canine roundworm</name>
    <dbReference type="NCBI Taxonomy" id="6265"/>
    <lineage>
        <taxon>Eukaryota</taxon>
        <taxon>Metazoa</taxon>
        <taxon>Ecdysozoa</taxon>
        <taxon>Nematoda</taxon>
        <taxon>Chromadorea</taxon>
        <taxon>Rhabditida</taxon>
        <taxon>Spirurina</taxon>
        <taxon>Ascaridomorpha</taxon>
        <taxon>Ascaridoidea</taxon>
        <taxon>Toxocaridae</taxon>
        <taxon>Toxocara</taxon>
    </lineage>
</organism>
<accession>A0A183U6I8</accession>
<dbReference type="Proteomes" id="UP000050794">
    <property type="component" value="Unassembled WGS sequence"/>
</dbReference>
<keyword evidence="1" id="KW-1185">Reference proteome</keyword>